<evidence type="ECO:0000313" key="1">
    <source>
        <dbReference type="EMBL" id="KAJ9486273.1"/>
    </source>
</evidence>
<dbReference type="Proteomes" id="UP001227192">
    <property type="component" value="Unassembled WGS sequence"/>
</dbReference>
<dbReference type="EMBL" id="LACB01000218">
    <property type="protein sequence ID" value="KAJ9486273.1"/>
    <property type="molecule type" value="Genomic_DNA"/>
</dbReference>
<sequence length="56" mass="6615">MELKMIECLIFLLTISILLRFLVSHCAYFLFPLINILDLVLNSSYNLKISHLVLRY</sequence>
<accession>A0AAI9TGD8</accession>
<gene>
    <name evidence="1" type="ORF">VN97_g7068</name>
</gene>
<keyword evidence="2" id="KW-1185">Reference proteome</keyword>
<dbReference type="AlphaFoldDB" id="A0AAI9TGD8"/>
<protein>
    <submittedName>
        <fullName evidence="1">Uncharacterized protein</fullName>
    </submittedName>
</protein>
<evidence type="ECO:0000313" key="2">
    <source>
        <dbReference type="Proteomes" id="UP001227192"/>
    </source>
</evidence>
<name>A0AAI9TGD8_PENTH</name>
<feature type="non-terminal residue" evidence="1">
    <location>
        <position position="56"/>
    </location>
</feature>
<organism evidence="1 2">
    <name type="scientific">Penicillium thymicola</name>
    <dbReference type="NCBI Taxonomy" id="293382"/>
    <lineage>
        <taxon>Eukaryota</taxon>
        <taxon>Fungi</taxon>
        <taxon>Dikarya</taxon>
        <taxon>Ascomycota</taxon>
        <taxon>Pezizomycotina</taxon>
        <taxon>Eurotiomycetes</taxon>
        <taxon>Eurotiomycetidae</taxon>
        <taxon>Eurotiales</taxon>
        <taxon>Aspergillaceae</taxon>
        <taxon>Penicillium</taxon>
    </lineage>
</organism>
<comment type="caution">
    <text evidence="1">The sequence shown here is derived from an EMBL/GenBank/DDBJ whole genome shotgun (WGS) entry which is preliminary data.</text>
</comment>
<reference evidence="1" key="2">
    <citation type="journal article" date="2016" name="Fungal Biol.">
        <title>Ochratoxin A production by Penicillium thymicola.</title>
        <authorList>
            <person name="Nguyen H.D.T."/>
            <person name="McMullin D.R."/>
            <person name="Ponomareva E."/>
            <person name="Riley R."/>
            <person name="Pomraning K.R."/>
            <person name="Baker S.E."/>
            <person name="Seifert K.A."/>
        </authorList>
    </citation>
    <scope>NUCLEOTIDE SEQUENCE</scope>
    <source>
        <strain evidence="1">DAOM 180753</strain>
    </source>
</reference>
<reference evidence="1" key="1">
    <citation type="submission" date="2015-06" db="EMBL/GenBank/DDBJ databases">
        <authorList>
            <person name="Nguyen H."/>
        </authorList>
    </citation>
    <scope>NUCLEOTIDE SEQUENCE</scope>
    <source>
        <strain evidence="1">DAOM 180753</strain>
    </source>
</reference>
<proteinExistence type="predicted"/>